<name>A0A834T3Z4_9FABA</name>
<dbReference type="EMBL" id="JAAIUW010000009">
    <property type="protein sequence ID" value="KAF7814737.1"/>
    <property type="molecule type" value="Genomic_DNA"/>
</dbReference>
<keyword evidence="2" id="KW-1185">Reference proteome</keyword>
<organism evidence="1 2">
    <name type="scientific">Senna tora</name>
    <dbReference type="NCBI Taxonomy" id="362788"/>
    <lineage>
        <taxon>Eukaryota</taxon>
        <taxon>Viridiplantae</taxon>
        <taxon>Streptophyta</taxon>
        <taxon>Embryophyta</taxon>
        <taxon>Tracheophyta</taxon>
        <taxon>Spermatophyta</taxon>
        <taxon>Magnoliopsida</taxon>
        <taxon>eudicotyledons</taxon>
        <taxon>Gunneridae</taxon>
        <taxon>Pentapetalae</taxon>
        <taxon>rosids</taxon>
        <taxon>fabids</taxon>
        <taxon>Fabales</taxon>
        <taxon>Fabaceae</taxon>
        <taxon>Caesalpinioideae</taxon>
        <taxon>Cassia clade</taxon>
        <taxon>Senna</taxon>
    </lineage>
</organism>
<evidence type="ECO:0000313" key="1">
    <source>
        <dbReference type="EMBL" id="KAF7814737.1"/>
    </source>
</evidence>
<dbReference type="AlphaFoldDB" id="A0A834T3Z4"/>
<proteinExistence type="predicted"/>
<evidence type="ECO:0000313" key="2">
    <source>
        <dbReference type="Proteomes" id="UP000634136"/>
    </source>
</evidence>
<dbReference type="Proteomes" id="UP000634136">
    <property type="component" value="Unassembled WGS sequence"/>
</dbReference>
<accession>A0A834T3Z4</accession>
<sequence length="19" mass="2302">MGAESKMRIRWGMREWGYG</sequence>
<gene>
    <name evidence="1" type="ORF">G2W53_028706</name>
</gene>
<protein>
    <submittedName>
        <fullName evidence="1">Uncharacterized protein</fullName>
    </submittedName>
</protein>
<comment type="caution">
    <text evidence="1">The sequence shown here is derived from an EMBL/GenBank/DDBJ whole genome shotgun (WGS) entry which is preliminary data.</text>
</comment>
<reference evidence="1" key="1">
    <citation type="submission" date="2020-09" db="EMBL/GenBank/DDBJ databases">
        <title>Genome-Enabled Discovery of Anthraquinone Biosynthesis in Senna tora.</title>
        <authorList>
            <person name="Kang S.-H."/>
            <person name="Pandey R.P."/>
            <person name="Lee C.-M."/>
            <person name="Sim J.-S."/>
            <person name="Jeong J.-T."/>
            <person name="Choi B.-S."/>
            <person name="Jung M."/>
            <person name="Ginzburg D."/>
            <person name="Zhao K."/>
            <person name="Won S.Y."/>
            <person name="Oh T.-J."/>
            <person name="Yu Y."/>
            <person name="Kim N.-H."/>
            <person name="Lee O.R."/>
            <person name="Lee T.-H."/>
            <person name="Bashyal P."/>
            <person name="Kim T.-S."/>
            <person name="Lee W.-H."/>
            <person name="Kawkins C."/>
            <person name="Kim C.-K."/>
            <person name="Kim J.S."/>
            <person name="Ahn B.O."/>
            <person name="Rhee S.Y."/>
            <person name="Sohng J.K."/>
        </authorList>
    </citation>
    <scope>NUCLEOTIDE SEQUENCE</scope>
    <source>
        <tissue evidence="1">Leaf</tissue>
    </source>
</reference>